<feature type="region of interest" description="Disordered" evidence="1">
    <location>
        <begin position="1"/>
        <end position="23"/>
    </location>
</feature>
<evidence type="ECO:0000256" key="1">
    <source>
        <dbReference type="SAM" id="MobiDB-lite"/>
    </source>
</evidence>
<evidence type="ECO:0000313" key="3">
    <source>
        <dbReference type="Proteomes" id="UP000029995"/>
    </source>
</evidence>
<proteinExistence type="predicted"/>
<accession>A0A0A0CZC2</accession>
<dbReference type="AlphaFoldDB" id="A0A0A0CZC2"/>
<evidence type="ECO:0000313" key="2">
    <source>
        <dbReference type="EMBL" id="KGM31124.1"/>
    </source>
</evidence>
<sequence length="416" mass="43002">MELTGSASHTELTLTDLQGGGDETTVGFESLTLGGGYSGLDRAAPGRGLGSDMALELRGLKVADAPTKAEPGNLSVDRVRLSGTLAPAAGKPTAGAALTLDVDGVSFALTQDPDATAPDTQFDLAKARYALSADGLDMAGLIDVIGGFEQLMAKHGDAAPPPEELTPLFARVRATAAALSQYKSEIAVSGLRLRSPDVNLAIGDVGYGEIYAGLDTDQAGYRLALALDELALDPGLPFAGWVPRQAKIDIALKDIPSRSVQGLFWDGIEAAIQTDRPQGYDPLVSPYGDVVFQEMMQKIGARLLQSNAGLSIDSFSIVAPQGAIHLDGGGTVDPQARFGVTAQGKLQVAGLDDFVKFLQSQPDGADAAAGITIFQMLGRQSQAADGKAARDYDLAVDASGRALINGTDLAALAPKP</sequence>
<comment type="caution">
    <text evidence="2">The sequence shown here is derived from an EMBL/GenBank/DDBJ whole genome shotgun (WGS) entry which is preliminary data.</text>
</comment>
<feature type="compositionally biased region" description="Polar residues" evidence="1">
    <location>
        <begin position="1"/>
        <end position="16"/>
    </location>
</feature>
<organism evidence="2 3">
    <name type="scientific">Inquilinus limosus MP06</name>
    <dbReference type="NCBI Taxonomy" id="1398085"/>
    <lineage>
        <taxon>Bacteria</taxon>
        <taxon>Pseudomonadati</taxon>
        <taxon>Pseudomonadota</taxon>
        <taxon>Alphaproteobacteria</taxon>
        <taxon>Rhodospirillales</taxon>
        <taxon>Rhodospirillaceae</taxon>
        <taxon>Inquilinus</taxon>
    </lineage>
</organism>
<gene>
    <name evidence="2" type="ORF">P409_29015</name>
</gene>
<dbReference type="Proteomes" id="UP000029995">
    <property type="component" value="Unassembled WGS sequence"/>
</dbReference>
<name>A0A0A0CZC2_9PROT</name>
<dbReference type="EMBL" id="JANX01000592">
    <property type="protein sequence ID" value="KGM31124.1"/>
    <property type="molecule type" value="Genomic_DNA"/>
</dbReference>
<protein>
    <submittedName>
        <fullName evidence="2">Uncharacterized protein</fullName>
    </submittedName>
</protein>
<reference evidence="2 3" key="1">
    <citation type="submission" date="2014-01" db="EMBL/GenBank/DDBJ databases">
        <title>Genome sequence determination for a cystic fibrosis isolate, Inquilinus limosus.</title>
        <authorList>
            <person name="Pino M."/>
            <person name="Di Conza J."/>
            <person name="Gutkind G."/>
        </authorList>
    </citation>
    <scope>NUCLEOTIDE SEQUENCE [LARGE SCALE GENOMIC DNA]</scope>
    <source>
        <strain evidence="2 3">MP06</strain>
    </source>
</reference>